<dbReference type="Pfam" id="PF19335">
    <property type="entry name" value="HMBD"/>
    <property type="match status" value="1"/>
</dbReference>
<gene>
    <name evidence="8" type="ORF">Q2T41_05470</name>
</gene>
<evidence type="ECO:0000313" key="8">
    <source>
        <dbReference type="EMBL" id="MDO1512114.1"/>
    </source>
</evidence>
<keyword evidence="2" id="KW-0813">Transport</keyword>
<evidence type="ECO:0000259" key="7">
    <source>
        <dbReference type="Pfam" id="PF25975"/>
    </source>
</evidence>
<dbReference type="Pfam" id="PF25975">
    <property type="entry name" value="CzcB_C"/>
    <property type="match status" value="1"/>
</dbReference>
<feature type="domain" description="Heavy metal binding" evidence="5">
    <location>
        <begin position="46"/>
        <end position="72"/>
    </location>
</feature>
<dbReference type="InterPro" id="IPR006143">
    <property type="entry name" value="RND_pump_MFP"/>
</dbReference>
<protein>
    <submittedName>
        <fullName evidence="8">Efflux RND transporter periplasmic adaptor subunit</fullName>
    </submittedName>
</protein>
<dbReference type="RefSeq" id="WP_304435248.1">
    <property type="nucleotide sequence ID" value="NZ_JAUKUC010000001.1"/>
</dbReference>
<feature type="domain" description="DUF3347" evidence="4">
    <location>
        <begin position="439"/>
        <end position="518"/>
    </location>
</feature>
<dbReference type="InterPro" id="IPR021782">
    <property type="entry name" value="DUF3347"/>
</dbReference>
<comment type="caution">
    <text evidence="8">The sequence shown here is derived from an EMBL/GenBank/DDBJ whole genome shotgun (WGS) entry which is preliminary data.</text>
</comment>
<dbReference type="InterPro" id="IPR051909">
    <property type="entry name" value="MFP_Cation_Efflux"/>
</dbReference>
<dbReference type="InterPro" id="IPR058792">
    <property type="entry name" value="Beta-barrel_RND_2"/>
</dbReference>
<dbReference type="NCBIfam" id="TIGR01730">
    <property type="entry name" value="RND_mfp"/>
    <property type="match status" value="1"/>
</dbReference>
<dbReference type="PANTHER" id="PTHR30097:SF15">
    <property type="entry name" value="CATION EFFLUX SYSTEM PROTEIN CUSB"/>
    <property type="match status" value="1"/>
</dbReference>
<keyword evidence="3" id="KW-0812">Transmembrane</keyword>
<dbReference type="InterPro" id="IPR058649">
    <property type="entry name" value="CzcB_C"/>
</dbReference>
<feature type="transmembrane region" description="Helical" evidence="3">
    <location>
        <begin position="12"/>
        <end position="28"/>
    </location>
</feature>
<evidence type="ECO:0000259" key="5">
    <source>
        <dbReference type="Pfam" id="PF19335"/>
    </source>
</evidence>
<evidence type="ECO:0000256" key="3">
    <source>
        <dbReference type="SAM" id="Phobius"/>
    </source>
</evidence>
<dbReference type="Pfam" id="PF11827">
    <property type="entry name" value="DUF3347"/>
    <property type="match status" value="1"/>
</dbReference>
<evidence type="ECO:0000256" key="2">
    <source>
        <dbReference type="ARBA" id="ARBA00022448"/>
    </source>
</evidence>
<dbReference type="Pfam" id="PF25954">
    <property type="entry name" value="Beta-barrel_RND_2"/>
    <property type="match status" value="1"/>
</dbReference>
<reference evidence="8" key="1">
    <citation type="journal article" date="2014" name="Int. J. Syst. Evol. Microbiol.">
        <title>Complete genome of a new Firmicutes species belonging to the dominant human colonic microbiota ('Ruminococcus bicirculans') reveals two chromosomes and a selective capacity to utilize plant glucans.</title>
        <authorList>
            <consortium name="NISC Comparative Sequencing Program"/>
            <person name="Wegmann U."/>
            <person name="Louis P."/>
            <person name="Goesmann A."/>
            <person name="Henrissat B."/>
            <person name="Duncan S.H."/>
            <person name="Flint H.J."/>
        </authorList>
    </citation>
    <scope>NUCLEOTIDE SEQUENCE</scope>
    <source>
        <strain evidence="8">CECT 8869</strain>
    </source>
</reference>
<sequence length="570" mass="63392">MENFNTYKKYVVYLMVLLGGLLLGYLFFGQVKPSANDHVQHNEQNNYTCSMHPSVINEGKGMCPICGMELVPMGNMDQITNEYRFTMSERAISLANVQTHKIISNTMGGEVELAGEIALNENTNATQTTLFDGRIDKLHIKYVGEYVKKGQEIGTIYSPELYLAQDKLLTSSSYKDTHEKLYAAARNTLGLWKLTDKQIDDLLKSGKPIVNFPLVADVSGTVVEILGSEGSYYKQGDPLFKVSNLYSVWAVFQAYEDQLPLLKMGQEILISSEAFPSEPVVAKISFIEPVLDKGKRIVAVRANVANGKGQWKPGMFIKGKVKIEHTDKQMVMVPKSAVLWAGEHSVVYTKPKSSKPIFEMREVKLGEAIGDSYVVFKGLEIGEEVVTNGAFTIDAAAQLQGKKSMLYAKETLKEQMPVISDKGAIFPNEVNDQVKIALGTYFELKNNLVSSKSLDAHNSTKKLDELLLQIEVSEGNAEFQSNMKLAKKMVKEILSENSLDQKRLSFKKLSSAFTYLADHVQGFGEPIYVQHCPMADNNTGADWLSLEKAIRNPYFGDKMLTCGSVTKVLD</sequence>
<keyword evidence="3" id="KW-0472">Membrane</keyword>
<dbReference type="Proteomes" id="UP001168579">
    <property type="component" value="Unassembled WGS sequence"/>
</dbReference>
<evidence type="ECO:0000259" key="6">
    <source>
        <dbReference type="Pfam" id="PF25954"/>
    </source>
</evidence>
<accession>A0ABT8RP50</accession>
<dbReference type="Gene3D" id="2.40.420.20">
    <property type="match status" value="1"/>
</dbReference>
<dbReference type="Gene3D" id="2.40.30.170">
    <property type="match status" value="1"/>
</dbReference>
<comment type="similarity">
    <text evidence="1">Belongs to the membrane fusion protein (MFP) (TC 8.A.1) family.</text>
</comment>
<feature type="domain" description="CusB-like beta-barrel" evidence="6">
    <location>
        <begin position="247"/>
        <end position="321"/>
    </location>
</feature>
<keyword evidence="3" id="KW-1133">Transmembrane helix</keyword>
<feature type="domain" description="CzcB-like C-terminal circularly permuted SH3-like" evidence="7">
    <location>
        <begin position="331"/>
        <end position="393"/>
    </location>
</feature>
<dbReference type="EMBL" id="JAUKUC010000001">
    <property type="protein sequence ID" value="MDO1512114.1"/>
    <property type="molecule type" value="Genomic_DNA"/>
</dbReference>
<reference evidence="8" key="2">
    <citation type="submission" date="2023-06" db="EMBL/GenBank/DDBJ databases">
        <authorList>
            <person name="Lucena T."/>
            <person name="Sun Q."/>
        </authorList>
    </citation>
    <scope>NUCLEOTIDE SEQUENCE</scope>
    <source>
        <strain evidence="8">CECT 8869</strain>
    </source>
</reference>
<name>A0ABT8RP50_9FLAO</name>
<evidence type="ECO:0000313" key="9">
    <source>
        <dbReference type="Proteomes" id="UP001168579"/>
    </source>
</evidence>
<organism evidence="8 9">
    <name type="scientific">Maribacter confluentis</name>
    <dbReference type="NCBI Taxonomy" id="1656093"/>
    <lineage>
        <taxon>Bacteria</taxon>
        <taxon>Pseudomonadati</taxon>
        <taxon>Bacteroidota</taxon>
        <taxon>Flavobacteriia</taxon>
        <taxon>Flavobacteriales</taxon>
        <taxon>Flavobacteriaceae</taxon>
        <taxon>Maribacter</taxon>
    </lineage>
</organism>
<dbReference type="InterPro" id="IPR045800">
    <property type="entry name" value="HMBD"/>
</dbReference>
<proteinExistence type="inferred from homology"/>
<dbReference type="SUPFAM" id="SSF111369">
    <property type="entry name" value="HlyD-like secretion proteins"/>
    <property type="match status" value="1"/>
</dbReference>
<dbReference type="PANTHER" id="PTHR30097">
    <property type="entry name" value="CATION EFFLUX SYSTEM PROTEIN CUSB"/>
    <property type="match status" value="1"/>
</dbReference>
<evidence type="ECO:0000256" key="1">
    <source>
        <dbReference type="ARBA" id="ARBA00009477"/>
    </source>
</evidence>
<keyword evidence="9" id="KW-1185">Reference proteome</keyword>
<evidence type="ECO:0000259" key="4">
    <source>
        <dbReference type="Pfam" id="PF11827"/>
    </source>
</evidence>